<comment type="catalytic activity">
    <reaction evidence="2">
        <text>3',5'-cyclic CMP + H2O = CMP + H(+)</text>
        <dbReference type="Rhea" id="RHEA:72675"/>
        <dbReference type="ChEBI" id="CHEBI:15377"/>
        <dbReference type="ChEBI" id="CHEBI:15378"/>
        <dbReference type="ChEBI" id="CHEBI:58003"/>
        <dbReference type="ChEBI" id="CHEBI:60377"/>
    </reaction>
    <physiologicalReaction direction="left-to-right" evidence="2">
        <dbReference type="Rhea" id="RHEA:72676"/>
    </physiologicalReaction>
</comment>
<keyword evidence="1 7" id="KW-0378">Hydrolase</keyword>
<dbReference type="InterPro" id="IPR050698">
    <property type="entry name" value="MBL"/>
</dbReference>
<dbReference type="Pfam" id="PF00753">
    <property type="entry name" value="Lactamase_B"/>
    <property type="match status" value="1"/>
</dbReference>
<evidence type="ECO:0000256" key="2">
    <source>
        <dbReference type="ARBA" id="ARBA00034221"/>
    </source>
</evidence>
<dbReference type="InterPro" id="IPR036866">
    <property type="entry name" value="RibonucZ/Hydroxyglut_hydro"/>
</dbReference>
<feature type="domain" description="Beta-Casp" evidence="6">
    <location>
        <begin position="247"/>
        <end position="365"/>
    </location>
</feature>
<dbReference type="SMART" id="SM00849">
    <property type="entry name" value="Lactamase_B"/>
    <property type="match status" value="1"/>
</dbReference>
<dbReference type="PANTHER" id="PTHR11203">
    <property type="entry name" value="CLEAVAGE AND POLYADENYLATION SPECIFICITY FACTOR FAMILY MEMBER"/>
    <property type="match status" value="1"/>
</dbReference>
<dbReference type="Proteomes" id="UP000316968">
    <property type="component" value="Chromosome"/>
</dbReference>
<evidence type="ECO:0000259" key="5">
    <source>
        <dbReference type="SMART" id="SM00849"/>
    </source>
</evidence>
<dbReference type="GO" id="GO:0016787">
    <property type="term" value="F:hydrolase activity"/>
    <property type="evidence" value="ECO:0007669"/>
    <property type="project" value="UniProtKB-KW"/>
</dbReference>
<dbReference type="KEGG" id="saca:FFV09_22240"/>
<accession>A0A4Y6V6E6</accession>
<sequence>MKLQVWGGAGEHGRSCYRIVGERCRLLLDCGVKKEERGLYPLLEPAEIPQLTAAFLSHAHEDHAMALPLLYKHGYAGEIWTTRATVRQLRKGFDGWKRFVASRGGLLPYEQEHIDAMKFRFLEDYAPPRQAFDWVPAPGEEPIRLMWGRTGHLAGSVWLRIEAEGKRVFFSGDYSRESALLEADSPESPEEKSGLSTRISDLSIVDNAYGTDDEPQASKLERLRTSILSVLERGGRTLLPLPAFGRSQDLLIWACRYLSPYPIVVERIIWQGLMDLLDDPLWLRAGSAESIRRLTQDCVNRLILVDSEEERADALRREGPCLILAPDGMLESAVSQRYLEHLAPGADHLVVLTGHASRGTRARQLLDRQLPGVRCRVMHQFYKVHQGIGDVRLMLDEAPASSVVLVHAPDTDTHEVCRILRSEGRTGLFSLTPGMEIVI</sequence>
<dbReference type="Gene3D" id="3.60.15.10">
    <property type="entry name" value="Ribonuclease Z/Hydroxyacylglutathione hydrolase-like"/>
    <property type="match status" value="1"/>
</dbReference>
<dbReference type="SUPFAM" id="SSF56281">
    <property type="entry name" value="Metallo-hydrolase/oxidoreductase"/>
    <property type="match status" value="1"/>
</dbReference>
<evidence type="ECO:0000259" key="6">
    <source>
        <dbReference type="SMART" id="SM01027"/>
    </source>
</evidence>
<dbReference type="AlphaFoldDB" id="A0A4Y6V6E6"/>
<dbReference type="PANTHER" id="PTHR11203:SF37">
    <property type="entry name" value="INTEGRATOR COMPLEX SUBUNIT 11"/>
    <property type="match status" value="1"/>
</dbReference>
<comment type="catalytic activity">
    <reaction evidence="4">
        <text>3',5'-cyclic UMP + H2O = UMP + H(+)</text>
        <dbReference type="Rhea" id="RHEA:70575"/>
        <dbReference type="ChEBI" id="CHEBI:15377"/>
        <dbReference type="ChEBI" id="CHEBI:15378"/>
        <dbReference type="ChEBI" id="CHEBI:57865"/>
        <dbReference type="ChEBI" id="CHEBI:184387"/>
    </reaction>
    <physiologicalReaction direction="left-to-right" evidence="4">
        <dbReference type="Rhea" id="RHEA:70576"/>
    </physiologicalReaction>
</comment>
<gene>
    <name evidence="7" type="ORF">FFV09_22240</name>
</gene>
<keyword evidence="8" id="KW-1185">Reference proteome</keyword>
<dbReference type="Gene3D" id="3.40.50.10890">
    <property type="match status" value="1"/>
</dbReference>
<reference evidence="7 8" key="1">
    <citation type="submission" date="2019-06" db="EMBL/GenBank/DDBJ databases">
        <title>Saccharibacillus brassicae sp. nov., an endophytic bacterium isolated from Chinese cabbage seeds (Brassica pekinensis).</title>
        <authorList>
            <person name="Jiang L."/>
            <person name="Lee J."/>
            <person name="Kim S.W."/>
        </authorList>
    </citation>
    <scope>NUCLEOTIDE SEQUENCE [LARGE SCALE GENOMIC DNA]</scope>
    <source>
        <strain evidence="8">KCTC 43072 / ATSA2</strain>
    </source>
</reference>
<dbReference type="EMBL" id="CP041217">
    <property type="protein sequence ID" value="QDH23895.1"/>
    <property type="molecule type" value="Genomic_DNA"/>
</dbReference>
<evidence type="ECO:0000313" key="7">
    <source>
        <dbReference type="EMBL" id="QDH23895.1"/>
    </source>
</evidence>
<protein>
    <submittedName>
        <fullName evidence="7">MBL fold metallo-hydrolase</fullName>
    </submittedName>
</protein>
<evidence type="ECO:0000256" key="3">
    <source>
        <dbReference type="ARBA" id="ARBA00034301"/>
    </source>
</evidence>
<comment type="function">
    <text evidence="3">Counteracts the endogenous Pycsar antiviral defense system. Phosphodiesterase that enables metal-dependent hydrolysis of host cyclic nucleotide Pycsar defense signals such as cCMP and cUMP.</text>
</comment>
<feature type="domain" description="Metallo-beta-lactamase" evidence="5">
    <location>
        <begin position="13"/>
        <end position="212"/>
    </location>
</feature>
<dbReference type="InterPro" id="IPR001279">
    <property type="entry name" value="Metallo-B-lactamas"/>
</dbReference>
<dbReference type="OrthoDB" id="9803916at2"/>
<dbReference type="Pfam" id="PF10996">
    <property type="entry name" value="Beta-Casp"/>
    <property type="match status" value="1"/>
</dbReference>
<evidence type="ECO:0000313" key="8">
    <source>
        <dbReference type="Proteomes" id="UP000316968"/>
    </source>
</evidence>
<organism evidence="7 8">
    <name type="scientific">Saccharibacillus brassicae</name>
    <dbReference type="NCBI Taxonomy" id="2583377"/>
    <lineage>
        <taxon>Bacteria</taxon>
        <taxon>Bacillati</taxon>
        <taxon>Bacillota</taxon>
        <taxon>Bacilli</taxon>
        <taxon>Bacillales</taxon>
        <taxon>Paenibacillaceae</taxon>
        <taxon>Saccharibacillus</taxon>
    </lineage>
</organism>
<proteinExistence type="predicted"/>
<dbReference type="InterPro" id="IPR022712">
    <property type="entry name" value="Beta_Casp"/>
</dbReference>
<dbReference type="SMART" id="SM01027">
    <property type="entry name" value="Beta-Casp"/>
    <property type="match status" value="1"/>
</dbReference>
<name>A0A4Y6V6E6_SACBS</name>
<evidence type="ECO:0000256" key="4">
    <source>
        <dbReference type="ARBA" id="ARBA00048505"/>
    </source>
</evidence>
<evidence type="ECO:0000256" key="1">
    <source>
        <dbReference type="ARBA" id="ARBA00022801"/>
    </source>
</evidence>
<dbReference type="GO" id="GO:0004521">
    <property type="term" value="F:RNA endonuclease activity"/>
    <property type="evidence" value="ECO:0007669"/>
    <property type="project" value="TreeGrafter"/>
</dbReference>